<reference evidence="8" key="1">
    <citation type="journal article" date="2018" name="Front. Microbiol.">
        <title>Genome-Based Analysis Reveals the Taxonomy and Diversity of the Family Idiomarinaceae.</title>
        <authorList>
            <person name="Liu Y."/>
            <person name="Lai Q."/>
            <person name="Shao Z."/>
        </authorList>
    </citation>
    <scope>NUCLEOTIDE SEQUENCE [LARGE SCALE GENOMIC DNA]</scope>
    <source>
        <strain evidence="8">c121</strain>
    </source>
</reference>
<feature type="binding site" evidence="3">
    <location>
        <position position="286"/>
    </location>
    <ligand>
        <name>CTP</name>
        <dbReference type="ChEBI" id="CHEBI:37563"/>
    </ligand>
</feature>
<dbReference type="InterPro" id="IPR035929">
    <property type="entry name" value="CoaB-like_sf"/>
</dbReference>
<dbReference type="GO" id="GO:0015937">
    <property type="term" value="P:coenzyme A biosynthetic process"/>
    <property type="evidence" value="ECO:0007669"/>
    <property type="project" value="UniProtKB-UniRule"/>
</dbReference>
<comment type="pathway">
    <text evidence="3 4">Cofactor biosynthesis; coenzyme A biosynthesis; CoA from (R)-pantothenate: step 3/5.</text>
</comment>
<comment type="similarity">
    <text evidence="3 4">In the N-terminal section; belongs to the HFCD (homo-oligomeric flavin containing Cys decarboxylase) superfamily.</text>
</comment>
<dbReference type="GO" id="GO:0004632">
    <property type="term" value="F:phosphopantothenate--cysteine ligase activity"/>
    <property type="evidence" value="ECO:0007669"/>
    <property type="project" value="UniProtKB-UniRule"/>
</dbReference>
<dbReference type="HAMAP" id="MF_02225">
    <property type="entry name" value="CoaBC"/>
    <property type="match status" value="1"/>
</dbReference>
<feature type="region of interest" description="Phosphopantothenate--cysteine ligase" evidence="3">
    <location>
        <begin position="198"/>
        <end position="410"/>
    </location>
</feature>
<accession>A0A432ZBV1</accession>
<dbReference type="Pfam" id="PF04127">
    <property type="entry name" value="DFP"/>
    <property type="match status" value="1"/>
</dbReference>
<dbReference type="GO" id="GO:0046872">
    <property type="term" value="F:metal ion binding"/>
    <property type="evidence" value="ECO:0007669"/>
    <property type="project" value="UniProtKB-KW"/>
</dbReference>
<comment type="similarity">
    <text evidence="3 4">In the C-terminal section; belongs to the PPC synthetase family.</text>
</comment>
<name>A0A432ZBV1_9GAMM</name>
<dbReference type="Gene3D" id="3.40.50.1950">
    <property type="entry name" value="Flavin prenyltransferase-like"/>
    <property type="match status" value="1"/>
</dbReference>
<organism evidence="7 8">
    <name type="scientific">Pseudidiomarina sediminum</name>
    <dbReference type="NCBI Taxonomy" id="431675"/>
    <lineage>
        <taxon>Bacteria</taxon>
        <taxon>Pseudomonadati</taxon>
        <taxon>Pseudomonadota</taxon>
        <taxon>Gammaproteobacteria</taxon>
        <taxon>Alteromonadales</taxon>
        <taxon>Idiomarinaceae</taxon>
        <taxon>Pseudidiomarina</taxon>
    </lineage>
</organism>
<evidence type="ECO:0000259" key="6">
    <source>
        <dbReference type="Pfam" id="PF04127"/>
    </source>
</evidence>
<dbReference type="GO" id="GO:0071513">
    <property type="term" value="C:phosphopantothenoylcysteine decarboxylase complex"/>
    <property type="evidence" value="ECO:0007669"/>
    <property type="project" value="TreeGrafter"/>
</dbReference>
<dbReference type="InterPro" id="IPR007085">
    <property type="entry name" value="DNA/pantothenate-metab_flavo_C"/>
</dbReference>
<evidence type="ECO:0000313" key="7">
    <source>
        <dbReference type="EMBL" id="RUO74842.1"/>
    </source>
</evidence>
<keyword evidence="3 4" id="KW-0288">FMN</keyword>
<keyword evidence="3" id="KW-0479">Metal-binding</keyword>
<keyword evidence="1 3" id="KW-0210">Decarboxylase</keyword>
<keyword evidence="8" id="KW-1185">Reference proteome</keyword>
<protein>
    <recommendedName>
        <fullName evidence="3">Coenzyme A biosynthesis bifunctional protein CoaBC</fullName>
    </recommendedName>
    <alternativeName>
        <fullName evidence="3">DNA/pantothenate metabolism flavoprotein</fullName>
    </alternativeName>
    <alternativeName>
        <fullName evidence="3">Phosphopantothenoylcysteine synthetase/decarboxylase</fullName>
        <shortName evidence="3">PPCS-PPCDC</shortName>
    </alternativeName>
    <domain>
        <recommendedName>
            <fullName evidence="3">Phosphopantothenoylcysteine decarboxylase</fullName>
            <shortName evidence="3">PPC decarboxylase</shortName>
            <shortName evidence="3">PPC-DC</shortName>
            <ecNumber evidence="3">4.1.1.36</ecNumber>
        </recommendedName>
        <alternativeName>
            <fullName evidence="3">CoaC</fullName>
        </alternativeName>
    </domain>
    <domain>
        <recommendedName>
            <fullName evidence="3">Phosphopantothenate--cysteine ligase</fullName>
            <ecNumber evidence="3">6.3.2.5</ecNumber>
        </recommendedName>
        <alternativeName>
            <fullName evidence="3">CoaB</fullName>
        </alternativeName>
        <alternativeName>
            <fullName evidence="3">Phosphopantothenoylcysteine synthetase</fullName>
            <shortName evidence="3">PPC synthetase</shortName>
            <shortName evidence="3">PPC-S</shortName>
        </alternativeName>
    </domain>
</protein>
<dbReference type="InterPro" id="IPR003382">
    <property type="entry name" value="Flavoprotein"/>
</dbReference>
<comment type="caution">
    <text evidence="3">Lacks conserved residue(s) required for the propagation of feature annotation.</text>
</comment>
<feature type="active site" description="Proton donor" evidence="3">
    <location>
        <position position="164"/>
    </location>
</feature>
<proteinExistence type="inferred from homology"/>
<dbReference type="GO" id="GO:0015941">
    <property type="term" value="P:pantothenate catabolic process"/>
    <property type="evidence" value="ECO:0007669"/>
    <property type="project" value="InterPro"/>
</dbReference>
<dbReference type="Pfam" id="PF02441">
    <property type="entry name" value="Flavoprotein"/>
    <property type="match status" value="1"/>
</dbReference>
<feature type="domain" description="Flavoprotein" evidence="5">
    <location>
        <begin position="13"/>
        <end position="182"/>
    </location>
</feature>
<dbReference type="InterPro" id="IPR005252">
    <property type="entry name" value="CoaBC"/>
</dbReference>
<comment type="pathway">
    <text evidence="3 4">Cofactor biosynthesis; coenzyme A biosynthesis; CoA from (R)-pantothenate: step 2/5.</text>
</comment>
<comment type="catalytic activity">
    <reaction evidence="3 4">
        <text>N-[(R)-4-phosphopantothenoyl]-L-cysteine + H(+) = (R)-4'-phosphopantetheine + CO2</text>
        <dbReference type="Rhea" id="RHEA:16793"/>
        <dbReference type="ChEBI" id="CHEBI:15378"/>
        <dbReference type="ChEBI" id="CHEBI:16526"/>
        <dbReference type="ChEBI" id="CHEBI:59458"/>
        <dbReference type="ChEBI" id="CHEBI:61723"/>
        <dbReference type="EC" id="4.1.1.36"/>
    </reaction>
</comment>
<dbReference type="EC" id="6.3.2.5" evidence="3"/>
<keyword evidence="3 4" id="KW-0436">Ligase</keyword>
<evidence type="ECO:0000259" key="5">
    <source>
        <dbReference type="Pfam" id="PF02441"/>
    </source>
</evidence>
<dbReference type="NCBIfam" id="TIGR00521">
    <property type="entry name" value="coaBC_dfp"/>
    <property type="match status" value="1"/>
</dbReference>
<dbReference type="SUPFAM" id="SSF102645">
    <property type="entry name" value="CoaB-like"/>
    <property type="match status" value="1"/>
</dbReference>
<comment type="catalytic activity">
    <reaction evidence="3 4">
        <text>(R)-4'-phosphopantothenate + L-cysteine + CTP = N-[(R)-4-phosphopantothenoyl]-L-cysteine + CMP + diphosphate + H(+)</text>
        <dbReference type="Rhea" id="RHEA:19397"/>
        <dbReference type="ChEBI" id="CHEBI:10986"/>
        <dbReference type="ChEBI" id="CHEBI:15378"/>
        <dbReference type="ChEBI" id="CHEBI:33019"/>
        <dbReference type="ChEBI" id="CHEBI:35235"/>
        <dbReference type="ChEBI" id="CHEBI:37563"/>
        <dbReference type="ChEBI" id="CHEBI:59458"/>
        <dbReference type="ChEBI" id="CHEBI:60377"/>
        <dbReference type="EC" id="6.3.2.5"/>
    </reaction>
</comment>
<feature type="binding site" evidence="3">
    <location>
        <position position="344"/>
    </location>
    <ligand>
        <name>CTP</name>
        <dbReference type="ChEBI" id="CHEBI:37563"/>
    </ligand>
</feature>
<evidence type="ECO:0000256" key="3">
    <source>
        <dbReference type="HAMAP-Rule" id="MF_02225"/>
    </source>
</evidence>
<dbReference type="SUPFAM" id="SSF52507">
    <property type="entry name" value="Homo-oligomeric flavin-containing Cys decarboxylases, HFCD"/>
    <property type="match status" value="1"/>
</dbReference>
<dbReference type="STRING" id="1122124.GCA_000423165_00256"/>
<comment type="cofactor">
    <cofactor evidence="3">
        <name>Mg(2+)</name>
        <dbReference type="ChEBI" id="CHEBI:18420"/>
    </cofactor>
</comment>
<sequence>MTEPLSNTLAGRHILVGVSGGIAAYKTPDLVRRLRELGAIVRVVMTQGAQSFITPLTLQAVSGHPVHDDLLDPAAEAAMGHIELAKWADVILIAPASASTLARLAHGLADDLLSTLCLATTAPIMIAPAMNQQMWAAPVVQANLRQLEQFGFHLIAPASGAQACGDVGAGRMPEPLALRDAVVELLAPRENLFQGQHILITAGPTREAIDPVRYLSNHSSGKMGYALAEQAQRLGAKVTLVSGPTQLPVPTGVDCVQVESAEQMLNAVQQAVSASSVFIACAAVADYRLANVAEQKMKKSQATMQLQLVRNPDILATIAARPDAPLCIGFAAETQDVAHYAQDKLTRKKLAMIAANDVSDQGIGFNSDENAMQLFWHDAAGQLQQRDLPRASKGHIAAQILRQIKELPSS</sequence>
<evidence type="ECO:0000256" key="4">
    <source>
        <dbReference type="RuleBase" id="RU364078"/>
    </source>
</evidence>
<comment type="function">
    <text evidence="4">Catalyzes two steps in the biosynthesis of coenzyme A. In the first step cysteine is conjugated to 4'-phosphopantothenate to form 4-phosphopantothenoylcysteine, in the latter compound is decarboxylated to form 4'-phosphopantotheine.</text>
</comment>
<evidence type="ECO:0000256" key="2">
    <source>
        <dbReference type="ARBA" id="ARBA00023239"/>
    </source>
</evidence>
<dbReference type="GO" id="GO:0004633">
    <property type="term" value="F:phosphopantothenoylcysteine decarboxylase activity"/>
    <property type="evidence" value="ECO:0007669"/>
    <property type="project" value="UniProtKB-UniRule"/>
</dbReference>
<dbReference type="Gene3D" id="3.40.50.10300">
    <property type="entry name" value="CoaB-like"/>
    <property type="match status" value="1"/>
</dbReference>
<dbReference type="PANTHER" id="PTHR14359:SF6">
    <property type="entry name" value="PHOSPHOPANTOTHENOYLCYSTEINE DECARBOXYLASE"/>
    <property type="match status" value="1"/>
</dbReference>
<keyword evidence="3" id="KW-0511">Multifunctional enzyme</keyword>
<comment type="caution">
    <text evidence="7">The sequence shown here is derived from an EMBL/GenBank/DDBJ whole genome shotgun (WGS) entry which is preliminary data.</text>
</comment>
<dbReference type="EMBL" id="PIQE01000001">
    <property type="protein sequence ID" value="RUO74842.1"/>
    <property type="molecule type" value="Genomic_DNA"/>
</dbReference>
<keyword evidence="3 4" id="KW-0285">Flavoprotein</keyword>
<gene>
    <name evidence="3 7" type="primary">coaBC</name>
    <name evidence="7" type="ORF">CWI80_05790</name>
</gene>
<dbReference type="Proteomes" id="UP000287022">
    <property type="component" value="Unassembled WGS sequence"/>
</dbReference>
<dbReference type="RefSeq" id="WP_026861338.1">
    <property type="nucleotide sequence ID" value="NZ_PIQE01000001.1"/>
</dbReference>
<feature type="binding site" evidence="3">
    <location>
        <position position="348"/>
    </location>
    <ligand>
        <name>CTP</name>
        <dbReference type="ChEBI" id="CHEBI:37563"/>
    </ligand>
</feature>
<evidence type="ECO:0000313" key="8">
    <source>
        <dbReference type="Proteomes" id="UP000287022"/>
    </source>
</evidence>
<feature type="binding site" evidence="3">
    <location>
        <begin position="312"/>
        <end position="315"/>
    </location>
    <ligand>
        <name>CTP</name>
        <dbReference type="ChEBI" id="CHEBI:37563"/>
    </ligand>
</feature>
<evidence type="ECO:0000256" key="1">
    <source>
        <dbReference type="ARBA" id="ARBA00022793"/>
    </source>
</evidence>
<dbReference type="AlphaFoldDB" id="A0A432ZBV1"/>
<dbReference type="UniPathway" id="UPA00241">
    <property type="reaction ID" value="UER00353"/>
</dbReference>
<feature type="domain" description="DNA/pantothenate metabolism flavoprotein C-terminal" evidence="6">
    <location>
        <begin position="194"/>
        <end position="406"/>
    </location>
</feature>
<feature type="binding site" evidence="3">
    <location>
        <position position="296"/>
    </location>
    <ligand>
        <name>CTP</name>
        <dbReference type="ChEBI" id="CHEBI:37563"/>
    </ligand>
</feature>
<comment type="function">
    <text evidence="3">Catalyzes two sequential steps in the biosynthesis of coenzyme A. In the first step cysteine is conjugated to 4'-phosphopantothenate to form 4-phosphopantothenoylcysteine. In the second step the latter compound is decarboxylated to form 4'-phosphopantotheine.</text>
</comment>
<comment type="cofactor">
    <cofactor evidence="3">
        <name>FMN</name>
        <dbReference type="ChEBI" id="CHEBI:58210"/>
    </cofactor>
    <text evidence="3">Binds 1 FMN per subunit.</text>
</comment>
<feature type="region of interest" description="Phosphopantothenoylcysteine decarboxylase" evidence="3">
    <location>
        <begin position="1"/>
        <end position="197"/>
    </location>
</feature>
<dbReference type="EC" id="4.1.1.36" evidence="3"/>
<feature type="binding site" evidence="3">
    <location>
        <position position="330"/>
    </location>
    <ligand>
        <name>CTP</name>
        <dbReference type="ChEBI" id="CHEBI:37563"/>
    </ligand>
</feature>
<dbReference type="GO" id="GO:0010181">
    <property type="term" value="F:FMN binding"/>
    <property type="evidence" value="ECO:0007669"/>
    <property type="project" value="UniProtKB-UniRule"/>
</dbReference>
<keyword evidence="3" id="KW-0460">Magnesium</keyword>
<dbReference type="PANTHER" id="PTHR14359">
    <property type="entry name" value="HOMO-OLIGOMERIC FLAVIN CONTAINING CYS DECARBOXYLASE FAMILY"/>
    <property type="match status" value="1"/>
</dbReference>
<dbReference type="InterPro" id="IPR036551">
    <property type="entry name" value="Flavin_trans-like"/>
</dbReference>
<keyword evidence="2 3" id="KW-0456">Lyase</keyword>